<keyword evidence="2" id="KW-0812">Transmembrane</keyword>
<reference evidence="3 4" key="1">
    <citation type="journal article" date="2004" name="Nature">
        <title>Genome sequence of the ultrasmall unicellular red alga Cyanidioschyzon merolae 10D.</title>
        <authorList>
            <person name="Matsuzaki M."/>
            <person name="Misumi O."/>
            <person name="Shin-i T."/>
            <person name="Maruyama S."/>
            <person name="Takahara M."/>
            <person name="Miyagishima S."/>
            <person name="Mori T."/>
            <person name="Nishida K."/>
            <person name="Yagisawa F."/>
            <person name="Nishida K."/>
            <person name="Yoshida Y."/>
            <person name="Nishimura Y."/>
            <person name="Nakao S."/>
            <person name="Kobayashi T."/>
            <person name="Momoyama Y."/>
            <person name="Higashiyama T."/>
            <person name="Minoda A."/>
            <person name="Sano M."/>
            <person name="Nomoto H."/>
            <person name="Oishi K."/>
            <person name="Hayashi H."/>
            <person name="Ohta F."/>
            <person name="Nishizaka S."/>
            <person name="Haga S."/>
            <person name="Miura S."/>
            <person name="Morishita T."/>
            <person name="Kabeya Y."/>
            <person name="Terasawa K."/>
            <person name="Suzuki Y."/>
            <person name="Ishii Y."/>
            <person name="Asakawa S."/>
            <person name="Takano H."/>
            <person name="Ohta N."/>
            <person name="Kuroiwa H."/>
            <person name="Tanaka K."/>
            <person name="Shimizu N."/>
            <person name="Sugano S."/>
            <person name="Sato N."/>
            <person name="Nozaki H."/>
            <person name="Ogasawara N."/>
            <person name="Kohara Y."/>
            <person name="Kuroiwa T."/>
        </authorList>
    </citation>
    <scope>NUCLEOTIDE SEQUENCE [LARGE SCALE GENOMIC DNA]</scope>
    <source>
        <strain evidence="3 4">10D</strain>
    </source>
</reference>
<feature type="transmembrane region" description="Helical" evidence="2">
    <location>
        <begin position="169"/>
        <end position="190"/>
    </location>
</feature>
<dbReference type="RefSeq" id="XP_005538391.1">
    <property type="nucleotide sequence ID" value="XM_005538334.1"/>
</dbReference>
<reference evidence="3 4" key="2">
    <citation type="journal article" date="2007" name="BMC Biol.">
        <title>A 100%-complete sequence reveals unusually simple genomic features in the hot-spring red alga Cyanidioschyzon merolae.</title>
        <authorList>
            <person name="Nozaki H."/>
            <person name="Takano H."/>
            <person name="Misumi O."/>
            <person name="Terasawa K."/>
            <person name="Matsuzaki M."/>
            <person name="Maruyama S."/>
            <person name="Nishida K."/>
            <person name="Yagisawa F."/>
            <person name="Yoshida Y."/>
            <person name="Fujiwara T."/>
            <person name="Takio S."/>
            <person name="Tamura K."/>
            <person name="Chung S.J."/>
            <person name="Nakamura S."/>
            <person name="Kuroiwa H."/>
            <person name="Tanaka K."/>
            <person name="Sato N."/>
            <person name="Kuroiwa T."/>
        </authorList>
    </citation>
    <scope>NUCLEOTIDE SEQUENCE [LARGE SCALE GENOMIC DNA]</scope>
    <source>
        <strain evidence="3 4">10D</strain>
    </source>
</reference>
<evidence type="ECO:0000256" key="2">
    <source>
        <dbReference type="SAM" id="Phobius"/>
    </source>
</evidence>
<organism evidence="3 4">
    <name type="scientific">Cyanidioschyzon merolae (strain NIES-3377 / 10D)</name>
    <name type="common">Unicellular red alga</name>
    <dbReference type="NCBI Taxonomy" id="280699"/>
    <lineage>
        <taxon>Eukaryota</taxon>
        <taxon>Rhodophyta</taxon>
        <taxon>Bangiophyceae</taxon>
        <taxon>Cyanidiales</taxon>
        <taxon>Cyanidiaceae</taxon>
        <taxon>Cyanidioschyzon</taxon>
    </lineage>
</organism>
<dbReference type="EMBL" id="AP006500">
    <property type="protein sequence ID" value="BAM82355.1"/>
    <property type="molecule type" value="Genomic_DNA"/>
</dbReference>
<feature type="transmembrane region" description="Helical" evidence="2">
    <location>
        <begin position="227"/>
        <end position="246"/>
    </location>
</feature>
<accession>M1V6P5</accession>
<feature type="transmembrane region" description="Helical" evidence="2">
    <location>
        <begin position="197"/>
        <end position="215"/>
    </location>
</feature>
<dbReference type="KEGG" id="cme:CYME_CMR086C"/>
<feature type="region of interest" description="Disordered" evidence="1">
    <location>
        <begin position="58"/>
        <end position="126"/>
    </location>
</feature>
<protein>
    <submittedName>
        <fullName evidence="3">Uncharacterized protein</fullName>
    </submittedName>
</protein>
<sequence>MALHLKPLVLFQGSSGAPTLNSLVQRNCSGRLQAALVSRSSSSACRACQPAHKRRWLASRAHSTRKRENGVGVRPCSQLRAMSDHGDQRRGHETSRERRAHLKSANDLGNGVAPEPHDTAKRNQSRERSKVRSLLLYLSFSTTFILGLIPLSLYLGPPLTGLGFADSKWFYLDSAPTIAFLVGYVGFLFLDRSLTRSLLFVLGISAVLSTITLKVDELKLLKADNETAFLVFTVPLVSFFTIRYLIERSEQQREPSKEAPPATAETDQTTETRGRTGK</sequence>
<dbReference type="OrthoDB" id="10518704at2759"/>
<feature type="compositionally biased region" description="Basic and acidic residues" evidence="1">
    <location>
        <begin position="82"/>
        <end position="97"/>
    </location>
</feature>
<feature type="region of interest" description="Disordered" evidence="1">
    <location>
        <begin position="250"/>
        <end position="278"/>
    </location>
</feature>
<keyword evidence="2" id="KW-1133">Transmembrane helix</keyword>
<name>M1V6P5_CYAM1</name>
<dbReference type="Gramene" id="CMR086CT">
    <property type="protein sequence ID" value="CMR086CT"/>
    <property type="gene ID" value="CMR086C"/>
</dbReference>
<feature type="transmembrane region" description="Helical" evidence="2">
    <location>
        <begin position="134"/>
        <end position="157"/>
    </location>
</feature>
<evidence type="ECO:0000313" key="3">
    <source>
        <dbReference type="EMBL" id="BAM82355.1"/>
    </source>
</evidence>
<gene>
    <name evidence="3" type="ORF">CYME_CMR086C</name>
</gene>
<evidence type="ECO:0000256" key="1">
    <source>
        <dbReference type="SAM" id="MobiDB-lite"/>
    </source>
</evidence>
<dbReference type="Proteomes" id="UP000007014">
    <property type="component" value="Chromosome 18"/>
</dbReference>
<feature type="compositionally biased region" description="Basic and acidic residues" evidence="1">
    <location>
        <begin position="115"/>
        <end position="126"/>
    </location>
</feature>
<dbReference type="GeneID" id="16996934"/>
<proteinExistence type="predicted"/>
<keyword evidence="4" id="KW-1185">Reference proteome</keyword>
<evidence type="ECO:0000313" key="4">
    <source>
        <dbReference type="Proteomes" id="UP000007014"/>
    </source>
</evidence>
<keyword evidence="2" id="KW-0472">Membrane</keyword>
<dbReference type="HOGENOM" id="CLU_1002411_0_0_1"/>
<dbReference type="AlphaFoldDB" id="M1V6P5"/>